<feature type="coiled-coil region" evidence="1">
    <location>
        <begin position="26"/>
        <end position="67"/>
    </location>
</feature>
<sequence length="180" mass="20673">MLRRSLKPKPKEPKKLVLPKNFGGRLQRQRRRKKNFAEQLSKAAMRLKESQRRMEKLEKAYRHLRDETTDGLGLRVEKCLQGFTMWGLQSVKWLKLDLLERRLMSTKASGSAEQKQIVEIVKTFFEELDEARQKVELEILNVLHRLGADVSSDDAVTVTSDGTAPESSSPQAVEILELSL</sequence>
<keyword evidence="1" id="KW-0175">Coiled coil</keyword>
<gene>
    <name evidence="2" type="ORF">AXG93_2354s1010</name>
</gene>
<protein>
    <submittedName>
        <fullName evidence="2">Uncharacterized protein</fullName>
    </submittedName>
</protein>
<organism evidence="2 3">
    <name type="scientific">Marchantia polymorpha subsp. ruderalis</name>
    <dbReference type="NCBI Taxonomy" id="1480154"/>
    <lineage>
        <taxon>Eukaryota</taxon>
        <taxon>Viridiplantae</taxon>
        <taxon>Streptophyta</taxon>
        <taxon>Embryophyta</taxon>
        <taxon>Marchantiophyta</taxon>
        <taxon>Marchantiopsida</taxon>
        <taxon>Marchantiidae</taxon>
        <taxon>Marchantiales</taxon>
        <taxon>Marchantiaceae</taxon>
        <taxon>Marchantia</taxon>
    </lineage>
</organism>
<evidence type="ECO:0000313" key="2">
    <source>
        <dbReference type="EMBL" id="OAE35852.1"/>
    </source>
</evidence>
<comment type="caution">
    <text evidence="2">The sequence shown here is derived from an EMBL/GenBank/DDBJ whole genome shotgun (WGS) entry which is preliminary data.</text>
</comment>
<name>A0A176WU95_MARPO</name>
<reference evidence="2" key="1">
    <citation type="submission" date="2016-03" db="EMBL/GenBank/DDBJ databases">
        <title>Mechanisms controlling the formation of the plant cell surface in tip-growing cells are functionally conserved among land plants.</title>
        <authorList>
            <person name="Honkanen S."/>
            <person name="Jones V.A."/>
            <person name="Morieri G."/>
            <person name="Champion C."/>
            <person name="Hetherington A.J."/>
            <person name="Kelly S."/>
            <person name="Saint-Marcoux D."/>
            <person name="Proust H."/>
            <person name="Prescott H."/>
            <person name="Dolan L."/>
        </authorList>
    </citation>
    <scope>NUCLEOTIDE SEQUENCE [LARGE SCALE GENOMIC DNA]</scope>
    <source>
        <tissue evidence="2">Whole gametophyte</tissue>
    </source>
</reference>
<dbReference type="AlphaFoldDB" id="A0A176WU95"/>
<proteinExistence type="predicted"/>
<keyword evidence="3" id="KW-1185">Reference proteome</keyword>
<accession>A0A176WU95</accession>
<dbReference type="EMBL" id="LVLJ01000055">
    <property type="protein sequence ID" value="OAE35852.1"/>
    <property type="molecule type" value="Genomic_DNA"/>
</dbReference>
<evidence type="ECO:0000256" key="1">
    <source>
        <dbReference type="SAM" id="Coils"/>
    </source>
</evidence>
<evidence type="ECO:0000313" key="3">
    <source>
        <dbReference type="Proteomes" id="UP000077202"/>
    </source>
</evidence>
<dbReference type="Proteomes" id="UP000077202">
    <property type="component" value="Unassembled WGS sequence"/>
</dbReference>